<name>A0A1J7ISJ8_9PEZI</name>
<evidence type="ECO:0000313" key="3">
    <source>
        <dbReference type="Proteomes" id="UP000182658"/>
    </source>
</evidence>
<evidence type="ECO:0000313" key="2">
    <source>
        <dbReference type="EMBL" id="OIW30607.1"/>
    </source>
</evidence>
<dbReference type="EMBL" id="KV875096">
    <property type="protein sequence ID" value="OIW30607.1"/>
    <property type="molecule type" value="Genomic_DNA"/>
</dbReference>
<keyword evidence="1" id="KW-0732">Signal</keyword>
<organism evidence="2 3">
    <name type="scientific">Coniochaeta ligniaria NRRL 30616</name>
    <dbReference type="NCBI Taxonomy" id="1408157"/>
    <lineage>
        <taxon>Eukaryota</taxon>
        <taxon>Fungi</taxon>
        <taxon>Dikarya</taxon>
        <taxon>Ascomycota</taxon>
        <taxon>Pezizomycotina</taxon>
        <taxon>Sordariomycetes</taxon>
        <taxon>Sordariomycetidae</taxon>
        <taxon>Coniochaetales</taxon>
        <taxon>Coniochaetaceae</taxon>
        <taxon>Coniochaeta</taxon>
    </lineage>
</organism>
<sequence length="128" mass="13079">MTMLSIKTILLALCSGSLTSAAFASIKLNAYNDPDNTCSGKRIVTTVARSGVLGSNGCTSISTHPILSVAITGASDINDGVSSCVLCLFADAACRRALEGIGAITELTWPQGCIAPGKDIVAVELNCE</sequence>
<protein>
    <submittedName>
        <fullName evidence="2">Uncharacterized protein</fullName>
    </submittedName>
</protein>
<feature type="chain" id="PRO_5009644941" evidence="1">
    <location>
        <begin position="25"/>
        <end position="128"/>
    </location>
</feature>
<proteinExistence type="predicted"/>
<dbReference type="InParanoid" id="A0A1J7ISJ8"/>
<reference evidence="2 3" key="1">
    <citation type="submission" date="2016-10" db="EMBL/GenBank/DDBJ databases">
        <title>Draft genome sequence of Coniochaeta ligniaria NRRL30616, a lignocellulolytic fungus for bioabatement of inhibitors in plant biomass hydrolysates.</title>
        <authorList>
            <consortium name="DOE Joint Genome Institute"/>
            <person name="Jimenez D.J."/>
            <person name="Hector R.E."/>
            <person name="Riley R."/>
            <person name="Sun H."/>
            <person name="Grigoriev I.V."/>
            <person name="Van Elsas J.D."/>
            <person name="Nichols N.N."/>
        </authorList>
    </citation>
    <scope>NUCLEOTIDE SEQUENCE [LARGE SCALE GENOMIC DNA]</scope>
    <source>
        <strain evidence="2 3">NRRL 30616</strain>
    </source>
</reference>
<dbReference type="Proteomes" id="UP000182658">
    <property type="component" value="Unassembled WGS sequence"/>
</dbReference>
<feature type="signal peptide" evidence="1">
    <location>
        <begin position="1"/>
        <end position="24"/>
    </location>
</feature>
<gene>
    <name evidence="2" type="ORF">CONLIGDRAFT_642687</name>
</gene>
<evidence type="ECO:0000256" key="1">
    <source>
        <dbReference type="SAM" id="SignalP"/>
    </source>
</evidence>
<dbReference type="AlphaFoldDB" id="A0A1J7ISJ8"/>
<accession>A0A1J7ISJ8</accession>
<keyword evidence="3" id="KW-1185">Reference proteome</keyword>